<evidence type="ECO:0000256" key="2">
    <source>
        <dbReference type="ARBA" id="ARBA00005417"/>
    </source>
</evidence>
<dbReference type="AlphaFoldDB" id="A0A6A9V079"/>
<comment type="similarity">
    <text evidence="2">Belongs to the ABC transporter superfamily.</text>
</comment>
<evidence type="ECO:0000256" key="3">
    <source>
        <dbReference type="ARBA" id="ARBA00022448"/>
    </source>
</evidence>
<dbReference type="InterPro" id="IPR050388">
    <property type="entry name" value="ABC_Ni/Peptide_Import"/>
</dbReference>
<sequence>MSTVTDDPTGGDRSSTEPLLEVEDLVVEFATSDGVVRAVDGLSWSVSAGETLAVVGESGSGKSVSSLAVMGLLQTPPARIVRGSVRFRGTDLLSLPRAEHRRYCGDHVAMVFQDALAALNPVYTVGFQLTEALVARTGTSRREARRRAVELLDLVRVPNAAQRVRDYPHQFSGGMRQRVMIAMALALDPQVLIADEPTTALDVTVQAQIMTLLAEIQAERQMALVLITHDLGVVASVADRVTVMYAGRAVEQAPVLDAFTRPAHPYTAALLRSVPRLEALPGEDEDAELAVIPGRPPELVALPPGCSFHPRCQRSVAGCRVDPGPALRLVAPGRRAACHLAEEQLADPPVPVAAPAPAEEVRGG</sequence>
<dbReference type="NCBIfam" id="TIGR01727">
    <property type="entry name" value="oligo_HPY"/>
    <property type="match status" value="1"/>
</dbReference>
<dbReference type="SUPFAM" id="SSF52540">
    <property type="entry name" value="P-loop containing nucleoside triphosphate hydrolases"/>
    <property type="match status" value="1"/>
</dbReference>
<protein>
    <submittedName>
        <fullName evidence="9">ATP-binding cassette domain-containing protein</fullName>
    </submittedName>
</protein>
<dbReference type="InterPro" id="IPR003593">
    <property type="entry name" value="AAA+_ATPase"/>
</dbReference>
<dbReference type="Pfam" id="PF08352">
    <property type="entry name" value="oligo_HPY"/>
    <property type="match status" value="1"/>
</dbReference>
<dbReference type="InterPro" id="IPR017871">
    <property type="entry name" value="ABC_transporter-like_CS"/>
</dbReference>
<keyword evidence="5" id="KW-0547">Nucleotide-binding</keyword>
<dbReference type="CDD" id="cd03257">
    <property type="entry name" value="ABC_NikE_OppD_transporters"/>
    <property type="match status" value="1"/>
</dbReference>
<evidence type="ECO:0000256" key="5">
    <source>
        <dbReference type="ARBA" id="ARBA00022741"/>
    </source>
</evidence>
<comment type="subcellular location">
    <subcellularLocation>
        <location evidence="1">Cell membrane</location>
        <topology evidence="1">Peripheral membrane protein</topology>
    </subcellularLocation>
</comment>
<dbReference type="GO" id="GO:0016887">
    <property type="term" value="F:ATP hydrolysis activity"/>
    <property type="evidence" value="ECO:0007669"/>
    <property type="project" value="InterPro"/>
</dbReference>
<evidence type="ECO:0000313" key="9">
    <source>
        <dbReference type="EMBL" id="MVA75119.1"/>
    </source>
</evidence>
<organism evidence="9 10">
    <name type="scientific">Auraticoccus cholistanensis</name>
    <dbReference type="NCBI Taxonomy" id="2656650"/>
    <lineage>
        <taxon>Bacteria</taxon>
        <taxon>Bacillati</taxon>
        <taxon>Actinomycetota</taxon>
        <taxon>Actinomycetes</taxon>
        <taxon>Propionibacteriales</taxon>
        <taxon>Propionibacteriaceae</taxon>
        <taxon>Auraticoccus</taxon>
    </lineage>
</organism>
<dbReference type="PANTHER" id="PTHR43297:SF2">
    <property type="entry name" value="DIPEPTIDE TRANSPORT ATP-BINDING PROTEIN DPPD"/>
    <property type="match status" value="1"/>
</dbReference>
<feature type="domain" description="ABC transporter" evidence="8">
    <location>
        <begin position="20"/>
        <end position="271"/>
    </location>
</feature>
<name>A0A6A9V079_9ACTN</name>
<dbReference type="GO" id="GO:0005524">
    <property type="term" value="F:ATP binding"/>
    <property type="evidence" value="ECO:0007669"/>
    <property type="project" value="UniProtKB-KW"/>
</dbReference>
<comment type="caution">
    <text evidence="9">The sequence shown here is derived from an EMBL/GenBank/DDBJ whole genome shotgun (WGS) entry which is preliminary data.</text>
</comment>
<proteinExistence type="inferred from homology"/>
<dbReference type="InterPro" id="IPR013563">
    <property type="entry name" value="Oligopep_ABC_C"/>
</dbReference>
<evidence type="ECO:0000256" key="7">
    <source>
        <dbReference type="ARBA" id="ARBA00023136"/>
    </source>
</evidence>
<evidence type="ECO:0000256" key="4">
    <source>
        <dbReference type="ARBA" id="ARBA00022475"/>
    </source>
</evidence>
<keyword evidence="3" id="KW-0813">Transport</keyword>
<keyword evidence="4" id="KW-1003">Cell membrane</keyword>
<dbReference type="GO" id="GO:0005886">
    <property type="term" value="C:plasma membrane"/>
    <property type="evidence" value="ECO:0007669"/>
    <property type="project" value="UniProtKB-SubCell"/>
</dbReference>
<evidence type="ECO:0000256" key="6">
    <source>
        <dbReference type="ARBA" id="ARBA00022840"/>
    </source>
</evidence>
<dbReference type="EMBL" id="WPCU01000004">
    <property type="protein sequence ID" value="MVA75119.1"/>
    <property type="molecule type" value="Genomic_DNA"/>
</dbReference>
<keyword evidence="7" id="KW-0472">Membrane</keyword>
<dbReference type="SMART" id="SM00382">
    <property type="entry name" value="AAA"/>
    <property type="match status" value="1"/>
</dbReference>
<keyword evidence="10" id="KW-1185">Reference proteome</keyword>
<evidence type="ECO:0000313" key="10">
    <source>
        <dbReference type="Proteomes" id="UP000435304"/>
    </source>
</evidence>
<dbReference type="Proteomes" id="UP000435304">
    <property type="component" value="Unassembled WGS sequence"/>
</dbReference>
<keyword evidence="6 9" id="KW-0067">ATP-binding</keyword>
<dbReference type="Gene3D" id="3.40.50.300">
    <property type="entry name" value="P-loop containing nucleotide triphosphate hydrolases"/>
    <property type="match status" value="1"/>
</dbReference>
<dbReference type="PANTHER" id="PTHR43297">
    <property type="entry name" value="OLIGOPEPTIDE TRANSPORT ATP-BINDING PROTEIN APPD"/>
    <property type="match status" value="1"/>
</dbReference>
<dbReference type="Pfam" id="PF00005">
    <property type="entry name" value="ABC_tran"/>
    <property type="match status" value="1"/>
</dbReference>
<dbReference type="InterPro" id="IPR003439">
    <property type="entry name" value="ABC_transporter-like_ATP-bd"/>
</dbReference>
<dbReference type="PROSITE" id="PS00211">
    <property type="entry name" value="ABC_TRANSPORTER_1"/>
    <property type="match status" value="1"/>
</dbReference>
<reference evidence="9 10" key="1">
    <citation type="submission" date="2019-12" db="EMBL/GenBank/DDBJ databases">
        <title>Auraticoccus cholistani sp. nov., an actinomycete isolated from soil of Cholistan desert.</title>
        <authorList>
            <person name="Cheema M.T."/>
        </authorList>
    </citation>
    <scope>NUCLEOTIDE SEQUENCE [LARGE SCALE GENOMIC DNA]</scope>
    <source>
        <strain evidence="9 10">F435</strain>
    </source>
</reference>
<dbReference type="FunFam" id="3.40.50.300:FF:000016">
    <property type="entry name" value="Oligopeptide ABC transporter ATP-binding component"/>
    <property type="match status" value="1"/>
</dbReference>
<dbReference type="GO" id="GO:0015833">
    <property type="term" value="P:peptide transport"/>
    <property type="evidence" value="ECO:0007669"/>
    <property type="project" value="InterPro"/>
</dbReference>
<evidence type="ECO:0000259" key="8">
    <source>
        <dbReference type="PROSITE" id="PS50893"/>
    </source>
</evidence>
<dbReference type="PROSITE" id="PS50893">
    <property type="entry name" value="ABC_TRANSPORTER_2"/>
    <property type="match status" value="1"/>
</dbReference>
<evidence type="ECO:0000256" key="1">
    <source>
        <dbReference type="ARBA" id="ARBA00004202"/>
    </source>
</evidence>
<accession>A0A6A9V079</accession>
<dbReference type="InterPro" id="IPR027417">
    <property type="entry name" value="P-loop_NTPase"/>
</dbReference>
<gene>
    <name evidence="9" type="ORF">GC722_03610</name>
</gene>